<proteinExistence type="predicted"/>
<organism evidence="1 2">
    <name type="scientific">Actinoallomurus iriomotensis</name>
    <dbReference type="NCBI Taxonomy" id="478107"/>
    <lineage>
        <taxon>Bacteria</taxon>
        <taxon>Bacillati</taxon>
        <taxon>Actinomycetota</taxon>
        <taxon>Actinomycetes</taxon>
        <taxon>Streptosporangiales</taxon>
        <taxon>Thermomonosporaceae</taxon>
        <taxon>Actinoallomurus</taxon>
    </lineage>
</organism>
<protein>
    <recommendedName>
        <fullName evidence="3">SRPBCC family protein</fullName>
    </recommendedName>
</protein>
<name>A0A9W6RC28_9ACTN</name>
<dbReference type="Proteomes" id="UP001165135">
    <property type="component" value="Unassembled WGS sequence"/>
</dbReference>
<evidence type="ECO:0008006" key="3">
    <source>
        <dbReference type="Google" id="ProtNLM"/>
    </source>
</evidence>
<reference evidence="1" key="1">
    <citation type="submission" date="2023-03" db="EMBL/GenBank/DDBJ databases">
        <title>Actinoallomurus iriomotensis NBRC 103681.</title>
        <authorList>
            <person name="Ichikawa N."/>
            <person name="Sato H."/>
            <person name="Tonouchi N."/>
        </authorList>
    </citation>
    <scope>NUCLEOTIDE SEQUENCE</scope>
    <source>
        <strain evidence="1">NBRC 103681</strain>
    </source>
</reference>
<dbReference type="Pfam" id="PF10604">
    <property type="entry name" value="Polyketide_cyc2"/>
    <property type="match status" value="1"/>
</dbReference>
<dbReference type="Gene3D" id="3.30.530.20">
    <property type="match status" value="1"/>
</dbReference>
<comment type="caution">
    <text evidence="1">The sequence shown here is derived from an EMBL/GenBank/DDBJ whole genome shotgun (WGS) entry which is preliminary data.</text>
</comment>
<dbReference type="InterPro" id="IPR023393">
    <property type="entry name" value="START-like_dom_sf"/>
</dbReference>
<sequence length="171" mass="18846">MLLTDRPLVQRDIDIAAPPAVVWALVTDPAKMGTFSPENTGGGWDPPFTEGAPGARFTSGNTRGDLCWSRTSTVLTWSPPREFAFAVTDPDDPAGDPARPIAVWRYQLHPLRGDRTWLCESVDFGTARSPLTDRIAEVPDMHERVVAARCREHARNIDATLRAVKAAAERR</sequence>
<evidence type="ECO:0000313" key="2">
    <source>
        <dbReference type="Proteomes" id="UP001165135"/>
    </source>
</evidence>
<gene>
    <name evidence="1" type="ORF">Airi01_011210</name>
</gene>
<dbReference type="SUPFAM" id="SSF55961">
    <property type="entry name" value="Bet v1-like"/>
    <property type="match status" value="1"/>
</dbReference>
<dbReference type="InterPro" id="IPR019587">
    <property type="entry name" value="Polyketide_cyclase/dehydratase"/>
</dbReference>
<dbReference type="EMBL" id="BSTJ01000001">
    <property type="protein sequence ID" value="GLY72854.1"/>
    <property type="molecule type" value="Genomic_DNA"/>
</dbReference>
<dbReference type="CDD" id="cd07812">
    <property type="entry name" value="SRPBCC"/>
    <property type="match status" value="1"/>
</dbReference>
<dbReference type="RefSeq" id="WP_285618024.1">
    <property type="nucleotide sequence ID" value="NZ_BSTJ01000001.1"/>
</dbReference>
<evidence type="ECO:0000313" key="1">
    <source>
        <dbReference type="EMBL" id="GLY72854.1"/>
    </source>
</evidence>
<dbReference type="AlphaFoldDB" id="A0A9W6RC28"/>
<accession>A0A9W6RC28</accession>